<dbReference type="InterPro" id="IPR025996">
    <property type="entry name" value="MT1864/Rv1816-like_C"/>
</dbReference>
<evidence type="ECO:0000259" key="3">
    <source>
        <dbReference type="Pfam" id="PF13305"/>
    </source>
</evidence>
<gene>
    <name evidence="4" type="ordered locus">Dalk_0421</name>
</gene>
<keyword evidence="5" id="KW-1185">Reference proteome</keyword>
<evidence type="ECO:0000256" key="2">
    <source>
        <dbReference type="ARBA" id="ARBA00023163"/>
    </source>
</evidence>
<protein>
    <submittedName>
        <fullName evidence="4">Transcriptional regulator, TetR family</fullName>
    </submittedName>
</protein>
<dbReference type="EMBL" id="CP001322">
    <property type="protein sequence ID" value="ACL02129.1"/>
    <property type="molecule type" value="Genomic_DNA"/>
</dbReference>
<dbReference type="Gene3D" id="1.10.357.10">
    <property type="entry name" value="Tetracycline Repressor, domain 2"/>
    <property type="match status" value="1"/>
</dbReference>
<dbReference type="Pfam" id="PF13305">
    <property type="entry name" value="TetR_C_33"/>
    <property type="match status" value="1"/>
</dbReference>
<dbReference type="AlphaFoldDB" id="B8FH41"/>
<dbReference type="Proteomes" id="UP000000739">
    <property type="component" value="Chromosome"/>
</dbReference>
<evidence type="ECO:0000313" key="5">
    <source>
        <dbReference type="Proteomes" id="UP000000739"/>
    </source>
</evidence>
<feature type="domain" description="HTH-type transcriptional regulator MT1864/Rv1816-like C-terminal" evidence="3">
    <location>
        <begin position="90"/>
        <end position="205"/>
    </location>
</feature>
<dbReference type="InterPro" id="IPR036271">
    <property type="entry name" value="Tet_transcr_reg_TetR-rel_C_sf"/>
</dbReference>
<dbReference type="SUPFAM" id="SSF46689">
    <property type="entry name" value="Homeodomain-like"/>
    <property type="match status" value="1"/>
</dbReference>
<proteinExistence type="predicted"/>
<dbReference type="RefSeq" id="WP_012609569.1">
    <property type="nucleotide sequence ID" value="NC_011768.1"/>
</dbReference>
<sequence length="208" mass="23542">MNEAFINEDEARIIKGRILGEAVQIMFKGAFPGLSIDKLAVALDMTEEEIHAQFNNKDEIYLEIQKRGFELLGDLFSQVAAQNISPREKIRRMAVVYVSFGLENSAYYEVMFNRQGPKYADYKETPMEPNALAEKMAALQVLVNVETAVREVLSETPNAADADIWERVIRGWMLLHGYISLINNRTLQELEAQPTDLLEGILDSLTSI</sequence>
<evidence type="ECO:0000256" key="1">
    <source>
        <dbReference type="ARBA" id="ARBA00023015"/>
    </source>
</evidence>
<dbReference type="eggNOG" id="COG1309">
    <property type="taxonomic scope" value="Bacteria"/>
</dbReference>
<dbReference type="HOGENOM" id="CLU_069356_40_3_7"/>
<dbReference type="InterPro" id="IPR009057">
    <property type="entry name" value="Homeodomain-like_sf"/>
</dbReference>
<keyword evidence="1" id="KW-0805">Transcription regulation</keyword>
<evidence type="ECO:0000313" key="4">
    <source>
        <dbReference type="EMBL" id="ACL02129.1"/>
    </source>
</evidence>
<organism evidence="4 5">
    <name type="scientific">Desulfatibacillum aliphaticivorans</name>
    <dbReference type="NCBI Taxonomy" id="218208"/>
    <lineage>
        <taxon>Bacteria</taxon>
        <taxon>Pseudomonadati</taxon>
        <taxon>Thermodesulfobacteriota</taxon>
        <taxon>Desulfobacteria</taxon>
        <taxon>Desulfobacterales</taxon>
        <taxon>Desulfatibacillaceae</taxon>
        <taxon>Desulfatibacillum</taxon>
    </lineage>
</organism>
<name>B8FH41_DESAL</name>
<reference evidence="4 5" key="1">
    <citation type="journal article" date="2012" name="Environ. Microbiol.">
        <title>The genome sequence of Desulfatibacillum alkenivorans AK-01: a blueprint for anaerobic alkane oxidation.</title>
        <authorList>
            <person name="Callaghan A.V."/>
            <person name="Morris B.E."/>
            <person name="Pereira I.A."/>
            <person name="McInerney M.J."/>
            <person name="Austin R.N."/>
            <person name="Groves J.T."/>
            <person name="Kukor J.J."/>
            <person name="Suflita J.M."/>
            <person name="Young L.Y."/>
            <person name="Zylstra G.J."/>
            <person name="Wawrik B."/>
        </authorList>
    </citation>
    <scope>NUCLEOTIDE SEQUENCE [LARGE SCALE GENOMIC DNA]</scope>
    <source>
        <strain evidence="4 5">AK-01</strain>
    </source>
</reference>
<dbReference type="SUPFAM" id="SSF48498">
    <property type="entry name" value="Tetracyclin repressor-like, C-terminal domain"/>
    <property type="match status" value="1"/>
</dbReference>
<keyword evidence="2" id="KW-0804">Transcription</keyword>
<dbReference type="KEGG" id="dal:Dalk_0421"/>
<accession>B8FH41</accession>